<reference evidence="1" key="1">
    <citation type="submission" date="2022-03" db="EMBL/GenBank/DDBJ databases">
        <authorList>
            <person name="Alioto T."/>
            <person name="Alioto T."/>
            <person name="Gomez Garrido J."/>
        </authorList>
    </citation>
    <scope>NUCLEOTIDE SEQUENCE</scope>
</reference>
<evidence type="ECO:0000313" key="2">
    <source>
        <dbReference type="Proteomes" id="UP001295444"/>
    </source>
</evidence>
<dbReference type="EMBL" id="OW240923">
    <property type="protein sequence ID" value="CAH2324666.1"/>
    <property type="molecule type" value="Genomic_DNA"/>
</dbReference>
<protein>
    <submittedName>
        <fullName evidence="1">Uncharacterized protein</fullName>
    </submittedName>
</protein>
<name>A0AAD1THJ6_PELCU</name>
<evidence type="ECO:0000313" key="1">
    <source>
        <dbReference type="EMBL" id="CAH2324666.1"/>
    </source>
</evidence>
<dbReference type="Proteomes" id="UP001295444">
    <property type="component" value="Chromosome 12"/>
</dbReference>
<organism evidence="1 2">
    <name type="scientific">Pelobates cultripes</name>
    <name type="common">Western spadefoot toad</name>
    <dbReference type="NCBI Taxonomy" id="61616"/>
    <lineage>
        <taxon>Eukaryota</taxon>
        <taxon>Metazoa</taxon>
        <taxon>Chordata</taxon>
        <taxon>Craniata</taxon>
        <taxon>Vertebrata</taxon>
        <taxon>Euteleostomi</taxon>
        <taxon>Amphibia</taxon>
        <taxon>Batrachia</taxon>
        <taxon>Anura</taxon>
        <taxon>Pelobatoidea</taxon>
        <taxon>Pelobatidae</taxon>
        <taxon>Pelobates</taxon>
    </lineage>
</organism>
<keyword evidence="2" id="KW-1185">Reference proteome</keyword>
<dbReference type="AlphaFoldDB" id="A0AAD1THJ6"/>
<accession>A0AAD1THJ6</accession>
<proteinExistence type="predicted"/>
<gene>
    <name evidence="1" type="ORF">PECUL_23A050530</name>
</gene>
<sequence>MATPIQSLHIANPTLDHRPWTQRGCTRIEHLYKEGKLEPYPILKHKYQLPNATLFTYLQIKALLENETTTTPTPLKHVYHICTTGNIPKKTLSLLYATLNDNPKTPPKDKFKEH</sequence>